<protein>
    <submittedName>
        <fullName evidence="6">ABC transporter substrate-binding protein</fullName>
    </submittedName>
</protein>
<dbReference type="Pfam" id="PF13458">
    <property type="entry name" value="Peripla_BP_6"/>
    <property type="match status" value="1"/>
</dbReference>
<evidence type="ECO:0000313" key="6">
    <source>
        <dbReference type="EMBL" id="MCW3477132.1"/>
    </source>
</evidence>
<keyword evidence="2 4" id="KW-0732">Signal</keyword>
<sequence length="405" mass="42887">MQTTRRSLLLGTGLAATATFAARAQANTLALGALYPFSGGLALLGDESYRGLELAADERNAAGGLLGKPIRLVKGDAVDQNQAISEARRLMSAERVPAIFGTYSSALAFAATQVTELAGVPYFELGAISDPITERGFKYLFRSCAVASNFAVVSVDTIGDALAPLWKVEAKSLKIAILHEDALYGSTVAGFQEKRCKEQGLNVVEKMAYAASTTDLSSTIQRLRGADVDVVLHTGFSNDIVLLYRGMKQAGWKPRMIIGSGAGYSLNDTMQAVGADFEGTMNVDFTQYKVNEKMAPGAAAVAVAYQKKYGAPPRSGHSLANYMGGKLFLDVIARAGSTDKDKVRAAVLATDIPIGHTATGWGAKFDDKGQNTRAQPFLLQWQKGMQVTVFPADAAVAEPLGVLGS</sequence>
<dbReference type="CDD" id="cd06340">
    <property type="entry name" value="PBP1_ABC_ligand_binding-like"/>
    <property type="match status" value="1"/>
</dbReference>
<reference evidence="6" key="1">
    <citation type="submission" date="2022-09" db="EMBL/GenBank/DDBJ databases">
        <title>Rhodovastum sp. nov. RN2-1 isolated from soil in Seongnam, South Korea.</title>
        <authorList>
            <person name="Le N.T."/>
        </authorList>
    </citation>
    <scope>NUCLEOTIDE SEQUENCE</scope>
    <source>
        <strain evidence="6">RN2-1</strain>
    </source>
</reference>
<evidence type="ECO:0000256" key="1">
    <source>
        <dbReference type="ARBA" id="ARBA00010062"/>
    </source>
</evidence>
<comment type="caution">
    <text evidence="6">The sequence shown here is derived from an EMBL/GenBank/DDBJ whole genome shotgun (WGS) entry which is preliminary data.</text>
</comment>
<feature type="signal peptide" evidence="4">
    <location>
        <begin position="1"/>
        <end position="21"/>
    </location>
</feature>
<dbReference type="PANTHER" id="PTHR30483">
    <property type="entry name" value="LEUCINE-SPECIFIC-BINDING PROTEIN"/>
    <property type="match status" value="1"/>
</dbReference>
<dbReference type="InterPro" id="IPR006311">
    <property type="entry name" value="TAT_signal"/>
</dbReference>
<dbReference type="Proteomes" id="UP001165679">
    <property type="component" value="Unassembled WGS sequence"/>
</dbReference>
<accession>A0AA41YXH8</accession>
<evidence type="ECO:0000256" key="3">
    <source>
        <dbReference type="ARBA" id="ARBA00022970"/>
    </source>
</evidence>
<dbReference type="InterPro" id="IPR028081">
    <property type="entry name" value="Leu-bd"/>
</dbReference>
<keyword evidence="3" id="KW-0813">Transport</keyword>
<dbReference type="AlphaFoldDB" id="A0AA41YXH8"/>
<keyword evidence="7" id="KW-1185">Reference proteome</keyword>
<comment type="similarity">
    <text evidence="1">Belongs to the leucine-binding protein family.</text>
</comment>
<evidence type="ECO:0000256" key="2">
    <source>
        <dbReference type="ARBA" id="ARBA00022729"/>
    </source>
</evidence>
<evidence type="ECO:0000259" key="5">
    <source>
        <dbReference type="Pfam" id="PF13458"/>
    </source>
</evidence>
<dbReference type="InterPro" id="IPR051010">
    <property type="entry name" value="BCAA_transport"/>
</dbReference>
<dbReference type="RefSeq" id="WP_264716060.1">
    <property type="nucleotide sequence ID" value="NZ_JAPDNT010000030.1"/>
</dbReference>
<dbReference type="Gene3D" id="3.40.50.2300">
    <property type="match status" value="2"/>
</dbReference>
<organism evidence="6 7">
    <name type="scientific">Limobrevibacterium gyesilva</name>
    <dbReference type="NCBI Taxonomy" id="2991712"/>
    <lineage>
        <taxon>Bacteria</taxon>
        <taxon>Pseudomonadati</taxon>
        <taxon>Pseudomonadota</taxon>
        <taxon>Alphaproteobacteria</taxon>
        <taxon>Acetobacterales</taxon>
        <taxon>Acetobacteraceae</taxon>
        <taxon>Limobrevibacterium</taxon>
    </lineage>
</organism>
<keyword evidence="3" id="KW-0029">Amino-acid transport</keyword>
<dbReference type="PANTHER" id="PTHR30483:SF37">
    <property type="entry name" value="ABC TRANSPORTER SUBSTRATE-BINDING PROTEIN"/>
    <property type="match status" value="1"/>
</dbReference>
<evidence type="ECO:0000256" key="4">
    <source>
        <dbReference type="SAM" id="SignalP"/>
    </source>
</evidence>
<reference evidence="6" key="2">
    <citation type="submission" date="2022-10" db="EMBL/GenBank/DDBJ databases">
        <authorList>
            <person name="Trinh H.N."/>
        </authorList>
    </citation>
    <scope>NUCLEOTIDE SEQUENCE</scope>
    <source>
        <strain evidence="6">RN2-1</strain>
    </source>
</reference>
<proteinExistence type="inferred from homology"/>
<dbReference type="SUPFAM" id="SSF53822">
    <property type="entry name" value="Periplasmic binding protein-like I"/>
    <property type="match status" value="1"/>
</dbReference>
<feature type="domain" description="Leucine-binding protein" evidence="5">
    <location>
        <begin position="30"/>
        <end position="382"/>
    </location>
</feature>
<name>A0AA41YXH8_9PROT</name>
<dbReference type="InterPro" id="IPR028082">
    <property type="entry name" value="Peripla_BP_I"/>
</dbReference>
<dbReference type="EMBL" id="JAPDNT010000030">
    <property type="protein sequence ID" value="MCW3477132.1"/>
    <property type="molecule type" value="Genomic_DNA"/>
</dbReference>
<dbReference type="GO" id="GO:0006865">
    <property type="term" value="P:amino acid transport"/>
    <property type="evidence" value="ECO:0007669"/>
    <property type="project" value="UniProtKB-KW"/>
</dbReference>
<feature type="chain" id="PRO_5041371304" evidence="4">
    <location>
        <begin position="22"/>
        <end position="405"/>
    </location>
</feature>
<gene>
    <name evidence="6" type="ORF">OL599_21405</name>
</gene>
<evidence type="ECO:0000313" key="7">
    <source>
        <dbReference type="Proteomes" id="UP001165679"/>
    </source>
</evidence>
<dbReference type="PROSITE" id="PS51318">
    <property type="entry name" value="TAT"/>
    <property type="match status" value="1"/>
</dbReference>